<protein>
    <submittedName>
        <fullName evidence="1">Uncharacterized protein</fullName>
    </submittedName>
</protein>
<organism evidence="1 2">
    <name type="scientific">Methylomonas paludis</name>
    <dbReference type="NCBI Taxonomy" id="1173101"/>
    <lineage>
        <taxon>Bacteria</taxon>
        <taxon>Pseudomonadati</taxon>
        <taxon>Pseudomonadota</taxon>
        <taxon>Gammaproteobacteria</taxon>
        <taxon>Methylococcales</taxon>
        <taxon>Methylococcaceae</taxon>
        <taxon>Methylomonas</taxon>
    </lineage>
</organism>
<dbReference type="RefSeq" id="WP_215582109.1">
    <property type="nucleotide sequence ID" value="NZ_CP073754.1"/>
</dbReference>
<dbReference type="KEGG" id="mpad:KEF85_15460"/>
<accession>A0A975R945</accession>
<evidence type="ECO:0000313" key="2">
    <source>
        <dbReference type="Proteomes" id="UP000676649"/>
    </source>
</evidence>
<gene>
    <name evidence="1" type="ORF">KEF85_15460</name>
</gene>
<dbReference type="AlphaFoldDB" id="A0A975R945"/>
<reference evidence="1" key="1">
    <citation type="submission" date="2021-04" db="EMBL/GenBank/DDBJ databases">
        <title>Draft genome sequence data of methanotrophic Methylovulum sp. strain S1L and Methylomonas sp. strain S2AM isolated from boreal lake water columns.</title>
        <authorList>
            <person name="Rissanen A.J."/>
            <person name="Mangayil R."/>
            <person name="Svenning M.M."/>
            <person name="Khanongnuch R."/>
        </authorList>
    </citation>
    <scope>NUCLEOTIDE SEQUENCE</scope>
    <source>
        <strain evidence="1">S2AM</strain>
    </source>
</reference>
<evidence type="ECO:0000313" key="1">
    <source>
        <dbReference type="EMBL" id="QWF70697.1"/>
    </source>
</evidence>
<keyword evidence="2" id="KW-1185">Reference proteome</keyword>
<sequence length="133" mass="14851">MVAIFRQFLTILLVLLQYAAPLVHAHSGGISQQHGLHLYEFESLHFSPAHATLEKSGYDQNLGHCVFNIGSAIRQQPILHDTLSPDIGLFSGKSVFPAIYHRHVPSRLPALNHSIAQPFLYQNIARGPPQRRV</sequence>
<name>A0A975R945_9GAMM</name>
<dbReference type="Proteomes" id="UP000676649">
    <property type="component" value="Chromosome"/>
</dbReference>
<dbReference type="EMBL" id="CP073754">
    <property type="protein sequence ID" value="QWF70697.1"/>
    <property type="molecule type" value="Genomic_DNA"/>
</dbReference>
<proteinExistence type="predicted"/>